<evidence type="ECO:0000313" key="2">
    <source>
        <dbReference type="EMBL" id="KAJ9584121.1"/>
    </source>
</evidence>
<reference evidence="2" key="1">
    <citation type="journal article" date="2023" name="IScience">
        <title>Live-bearing cockroach genome reveals convergent evolutionary mechanisms linked to viviparity in insects and beyond.</title>
        <authorList>
            <person name="Fouks B."/>
            <person name="Harrison M.C."/>
            <person name="Mikhailova A.A."/>
            <person name="Marchal E."/>
            <person name="English S."/>
            <person name="Carruthers M."/>
            <person name="Jennings E.C."/>
            <person name="Chiamaka E.L."/>
            <person name="Frigard R.A."/>
            <person name="Pippel M."/>
            <person name="Attardo G.M."/>
            <person name="Benoit J.B."/>
            <person name="Bornberg-Bauer E."/>
            <person name="Tobe S.S."/>
        </authorList>
    </citation>
    <scope>NUCLEOTIDE SEQUENCE</scope>
    <source>
        <strain evidence="2">Stay&amp;Tobe</strain>
    </source>
</reference>
<dbReference type="AlphaFoldDB" id="A0AAD7ZPE7"/>
<dbReference type="Proteomes" id="UP001233999">
    <property type="component" value="Unassembled WGS sequence"/>
</dbReference>
<proteinExistence type="predicted"/>
<dbReference type="EMBL" id="JASPKZ010007464">
    <property type="protein sequence ID" value="KAJ9584121.1"/>
    <property type="molecule type" value="Genomic_DNA"/>
</dbReference>
<sequence>MATSYRTPSPRSSSYYHSYHHSSRSSPSPTRFQYRHHGNWDNYFGKSFNMLCKIFKRTFAYLRNEKF</sequence>
<evidence type="ECO:0000313" key="3">
    <source>
        <dbReference type="Proteomes" id="UP001233999"/>
    </source>
</evidence>
<feature type="compositionally biased region" description="Low complexity" evidence="1">
    <location>
        <begin position="1"/>
        <end position="17"/>
    </location>
</feature>
<protein>
    <submittedName>
        <fullName evidence="2">Uncharacterized protein</fullName>
    </submittedName>
</protein>
<name>A0AAD7ZPE7_DIPPU</name>
<comment type="caution">
    <text evidence="2">The sequence shown here is derived from an EMBL/GenBank/DDBJ whole genome shotgun (WGS) entry which is preliminary data.</text>
</comment>
<accession>A0AAD7ZPE7</accession>
<keyword evidence="3" id="KW-1185">Reference proteome</keyword>
<gene>
    <name evidence="2" type="ORF">L9F63_021530</name>
</gene>
<feature type="region of interest" description="Disordered" evidence="1">
    <location>
        <begin position="1"/>
        <end position="30"/>
    </location>
</feature>
<reference evidence="2" key="2">
    <citation type="submission" date="2023-05" db="EMBL/GenBank/DDBJ databases">
        <authorList>
            <person name="Fouks B."/>
        </authorList>
    </citation>
    <scope>NUCLEOTIDE SEQUENCE</scope>
    <source>
        <strain evidence="2">Stay&amp;Tobe</strain>
        <tissue evidence="2">Testes</tissue>
    </source>
</reference>
<evidence type="ECO:0000256" key="1">
    <source>
        <dbReference type="SAM" id="MobiDB-lite"/>
    </source>
</evidence>
<organism evidence="2 3">
    <name type="scientific">Diploptera punctata</name>
    <name type="common">Pacific beetle cockroach</name>
    <dbReference type="NCBI Taxonomy" id="6984"/>
    <lineage>
        <taxon>Eukaryota</taxon>
        <taxon>Metazoa</taxon>
        <taxon>Ecdysozoa</taxon>
        <taxon>Arthropoda</taxon>
        <taxon>Hexapoda</taxon>
        <taxon>Insecta</taxon>
        <taxon>Pterygota</taxon>
        <taxon>Neoptera</taxon>
        <taxon>Polyneoptera</taxon>
        <taxon>Dictyoptera</taxon>
        <taxon>Blattodea</taxon>
        <taxon>Blaberoidea</taxon>
        <taxon>Blaberidae</taxon>
        <taxon>Diplopterinae</taxon>
        <taxon>Diploptera</taxon>
    </lineage>
</organism>